<name>A0A9Q9DYP6_CURCL</name>
<dbReference type="AlphaFoldDB" id="A0A9Q9DYP6"/>
<reference evidence="1" key="1">
    <citation type="submission" date="2021-12" db="EMBL/GenBank/DDBJ databases">
        <title>Curvularia clavata genome.</title>
        <authorList>
            <person name="Cao Y."/>
        </authorList>
    </citation>
    <scope>NUCLEOTIDE SEQUENCE</scope>
    <source>
        <strain evidence="1">Yc1106</strain>
    </source>
</reference>
<dbReference type="VEuPathDB" id="FungiDB:yc1106_10125"/>
<dbReference type="OrthoDB" id="4330117at2759"/>
<dbReference type="EMBL" id="CP089281">
    <property type="protein sequence ID" value="USP82851.1"/>
    <property type="molecule type" value="Genomic_DNA"/>
</dbReference>
<protein>
    <submittedName>
        <fullName evidence="1">Uncharacterized protein</fullName>
    </submittedName>
</protein>
<keyword evidence="2" id="KW-1185">Reference proteome</keyword>
<organism evidence="1 2">
    <name type="scientific">Curvularia clavata</name>
    <dbReference type="NCBI Taxonomy" id="95742"/>
    <lineage>
        <taxon>Eukaryota</taxon>
        <taxon>Fungi</taxon>
        <taxon>Dikarya</taxon>
        <taxon>Ascomycota</taxon>
        <taxon>Pezizomycotina</taxon>
        <taxon>Dothideomycetes</taxon>
        <taxon>Pleosporomycetidae</taxon>
        <taxon>Pleosporales</taxon>
        <taxon>Pleosporineae</taxon>
        <taxon>Pleosporaceae</taxon>
        <taxon>Curvularia</taxon>
    </lineage>
</organism>
<accession>A0A9Q9DYP6</accession>
<dbReference type="Proteomes" id="UP001056012">
    <property type="component" value="Chromosome 8"/>
</dbReference>
<evidence type="ECO:0000313" key="1">
    <source>
        <dbReference type="EMBL" id="USP82851.1"/>
    </source>
</evidence>
<evidence type="ECO:0000313" key="2">
    <source>
        <dbReference type="Proteomes" id="UP001056012"/>
    </source>
</evidence>
<sequence>MAKSCHVNETGARAAQGASGQTNRAKRVFHYETLDVEIQGIPSLSEDREAGKIQLEGETCQILKEFELSRTTIKMLLQSTSLFNFWSRSDTSINLDLDMDSVNFSDFDLASPERTKASNPATTLFRKGMISNPLCDLGIGECYGTETTIGDGQPPLVAATPPQPNLGLLAETTGESIENGQWLSTLAELNVKLFSHAKSMREHACVPDQGAQSLYASSAMLDDALGLFLQFVGLLRHRTVASRTPSSSSSIDGSSTSTSASNGFGSDAASLSIAADHGSVLMMLSCYIRILETCTKILTAIKAALATGFSSHARSVPVLRLSIGSNALEYPLIRLRVIMELIESLLDSMRACLAPNTEASSGRPQQFDQLMKAPWDRCTFRQQPQLPEQANPCHLQEEKVFDLIRTIRIDLKQLQGDSVVALGLGLDTS</sequence>
<gene>
    <name evidence="1" type="ORF">yc1106_10125</name>
</gene>
<proteinExistence type="predicted"/>